<gene>
    <name evidence="1" type="ORF">NQ317_000346</name>
</gene>
<dbReference type="Proteomes" id="UP001162164">
    <property type="component" value="Unassembled WGS sequence"/>
</dbReference>
<reference evidence="1" key="1">
    <citation type="journal article" date="2023" name="Insect Mol. Biol.">
        <title>Genome sequencing provides insights into the evolution of gene families encoding plant cell wall-degrading enzymes in longhorned beetles.</title>
        <authorList>
            <person name="Shin N.R."/>
            <person name="Okamura Y."/>
            <person name="Kirsch R."/>
            <person name="Pauchet Y."/>
        </authorList>
    </citation>
    <scope>NUCLEOTIDE SEQUENCE</scope>
    <source>
        <strain evidence="1">MMC_N1</strain>
    </source>
</reference>
<comment type="caution">
    <text evidence="1">The sequence shown here is derived from an EMBL/GenBank/DDBJ whole genome shotgun (WGS) entry which is preliminary data.</text>
</comment>
<proteinExistence type="predicted"/>
<sequence>MASHRDLHPAQYRACVLFGYVHRVLGDFHRPGAFSHHE</sequence>
<evidence type="ECO:0000313" key="1">
    <source>
        <dbReference type="EMBL" id="KAJ8983785.1"/>
    </source>
</evidence>
<keyword evidence="2" id="KW-1185">Reference proteome</keyword>
<dbReference type="EMBL" id="JAPWTJ010000061">
    <property type="protein sequence ID" value="KAJ8983785.1"/>
    <property type="molecule type" value="Genomic_DNA"/>
</dbReference>
<name>A0ABQ9JZL3_9CUCU</name>
<accession>A0ABQ9JZL3</accession>
<organism evidence="1 2">
    <name type="scientific">Molorchus minor</name>
    <dbReference type="NCBI Taxonomy" id="1323400"/>
    <lineage>
        <taxon>Eukaryota</taxon>
        <taxon>Metazoa</taxon>
        <taxon>Ecdysozoa</taxon>
        <taxon>Arthropoda</taxon>
        <taxon>Hexapoda</taxon>
        <taxon>Insecta</taxon>
        <taxon>Pterygota</taxon>
        <taxon>Neoptera</taxon>
        <taxon>Endopterygota</taxon>
        <taxon>Coleoptera</taxon>
        <taxon>Polyphaga</taxon>
        <taxon>Cucujiformia</taxon>
        <taxon>Chrysomeloidea</taxon>
        <taxon>Cerambycidae</taxon>
        <taxon>Lamiinae</taxon>
        <taxon>Monochamini</taxon>
        <taxon>Molorchus</taxon>
    </lineage>
</organism>
<protein>
    <submittedName>
        <fullName evidence="1">Uncharacterized protein</fullName>
    </submittedName>
</protein>
<evidence type="ECO:0000313" key="2">
    <source>
        <dbReference type="Proteomes" id="UP001162164"/>
    </source>
</evidence>